<dbReference type="Proteomes" id="UP001155077">
    <property type="component" value="Unassembled WGS sequence"/>
</dbReference>
<sequence>MNKRLIALGLVLGLAFTGCQTETVSEEIQTEELSVSKEKTKTEITTKIHNPDWMIAIHNPDWMIAIHNPDWMLEGYASCEGLDAYTGSENLSVPHSAEPKLFGGITKLNNLSVGGMLSICGGLDVEGSARIHNSGELTVVGMMMVGTNEQPQDLIINNKAHLNMNGTLIVTGDLILNRGATLEFNNDLEHNNLIVEGEIIRDDYSFLSGQYNDHSEHEHTH</sequence>
<keyword evidence="2" id="KW-1185">Reference proteome</keyword>
<accession>A0ABT0Z223</accession>
<protein>
    <recommendedName>
        <fullName evidence="3">Polymer-forming cytoskeletal protein</fullName>
    </recommendedName>
</protein>
<dbReference type="RefSeq" id="WP_252113194.1">
    <property type="nucleotide sequence ID" value="NZ_JAMSCK010000003.1"/>
</dbReference>
<proteinExistence type="predicted"/>
<gene>
    <name evidence="1" type="ORF">NE848_10370</name>
</gene>
<dbReference type="PROSITE" id="PS51257">
    <property type="entry name" value="PROKAR_LIPOPROTEIN"/>
    <property type="match status" value="1"/>
</dbReference>
<comment type="caution">
    <text evidence="1">The sequence shown here is derived from an EMBL/GenBank/DDBJ whole genome shotgun (WGS) entry which is preliminary data.</text>
</comment>
<evidence type="ECO:0008006" key="3">
    <source>
        <dbReference type="Google" id="ProtNLM"/>
    </source>
</evidence>
<evidence type="ECO:0000313" key="1">
    <source>
        <dbReference type="EMBL" id="MCM8569786.1"/>
    </source>
</evidence>
<dbReference type="EMBL" id="JAMSCK010000003">
    <property type="protein sequence ID" value="MCM8569786.1"/>
    <property type="molecule type" value="Genomic_DNA"/>
</dbReference>
<evidence type="ECO:0000313" key="2">
    <source>
        <dbReference type="Proteomes" id="UP001155077"/>
    </source>
</evidence>
<name>A0ABT0Z223_9FLAO</name>
<reference evidence="1" key="1">
    <citation type="submission" date="2022-06" db="EMBL/GenBank/DDBJ databases">
        <title>Gramella sediminis sp. nov., isolated from deep-sea sediment of the Indian Ocean.</title>
        <authorList>
            <person name="Yang L."/>
        </authorList>
    </citation>
    <scope>NUCLEOTIDE SEQUENCE</scope>
    <source>
        <strain evidence="1">HMD3159</strain>
    </source>
</reference>
<organism evidence="1 2">
    <name type="scientific">Gramella jeungdoensis</name>
    <dbReference type="NCBI Taxonomy" id="708091"/>
    <lineage>
        <taxon>Bacteria</taxon>
        <taxon>Pseudomonadati</taxon>
        <taxon>Bacteroidota</taxon>
        <taxon>Flavobacteriia</taxon>
        <taxon>Flavobacteriales</taxon>
        <taxon>Flavobacteriaceae</taxon>
        <taxon>Christiangramia</taxon>
    </lineage>
</organism>